<accession>A0A4Y1ZV77</accession>
<reference evidence="1 2" key="1">
    <citation type="journal article" date="2019" name="Sci. Rep.">
        <title>Orb-weaving spider Araneus ventricosus genome elucidates the spidroin gene catalogue.</title>
        <authorList>
            <person name="Kono N."/>
            <person name="Nakamura H."/>
            <person name="Ohtoshi R."/>
            <person name="Moran D.A.P."/>
            <person name="Shinohara A."/>
            <person name="Yoshida Y."/>
            <person name="Fujiwara M."/>
            <person name="Mori M."/>
            <person name="Tomita M."/>
            <person name="Arakawa K."/>
        </authorList>
    </citation>
    <scope>NUCLEOTIDE SEQUENCE [LARGE SCALE GENOMIC DNA]</scope>
</reference>
<evidence type="ECO:0000313" key="1">
    <source>
        <dbReference type="EMBL" id="GBL68445.1"/>
    </source>
</evidence>
<dbReference type="Proteomes" id="UP000499080">
    <property type="component" value="Unassembled WGS sequence"/>
</dbReference>
<proteinExistence type="predicted"/>
<protein>
    <submittedName>
        <fullName evidence="1">Uncharacterized protein</fullName>
    </submittedName>
</protein>
<evidence type="ECO:0000313" key="2">
    <source>
        <dbReference type="Proteomes" id="UP000499080"/>
    </source>
</evidence>
<comment type="caution">
    <text evidence="1">The sequence shown here is derived from an EMBL/GenBank/DDBJ whole genome shotgun (WGS) entry which is preliminary data.</text>
</comment>
<gene>
    <name evidence="1" type="ORF">AVEN_157364_1</name>
</gene>
<sequence>MVHSVCPSICQRIRRRRDGTNSATISAVDVLIRQNHRITTREIVVELLTSEGSVHHIIHKKLGYGKHKLGYGSQCVPKHLTENQKTARWDLDPSATQEFLH</sequence>
<dbReference type="AlphaFoldDB" id="A0A4Y1ZV77"/>
<dbReference type="EMBL" id="BGPR01078022">
    <property type="protein sequence ID" value="GBL68445.1"/>
    <property type="molecule type" value="Genomic_DNA"/>
</dbReference>
<keyword evidence="2" id="KW-1185">Reference proteome</keyword>
<organism evidence="1 2">
    <name type="scientific">Araneus ventricosus</name>
    <name type="common">Orbweaver spider</name>
    <name type="synonym">Epeira ventricosa</name>
    <dbReference type="NCBI Taxonomy" id="182803"/>
    <lineage>
        <taxon>Eukaryota</taxon>
        <taxon>Metazoa</taxon>
        <taxon>Ecdysozoa</taxon>
        <taxon>Arthropoda</taxon>
        <taxon>Chelicerata</taxon>
        <taxon>Arachnida</taxon>
        <taxon>Araneae</taxon>
        <taxon>Araneomorphae</taxon>
        <taxon>Entelegynae</taxon>
        <taxon>Araneoidea</taxon>
        <taxon>Araneidae</taxon>
        <taxon>Araneus</taxon>
    </lineage>
</organism>
<name>A0A4Y1ZV77_ARAVE</name>
<dbReference type="OrthoDB" id="6495920at2759"/>